<protein>
    <submittedName>
        <fullName evidence="1">Uncharacterized protein</fullName>
    </submittedName>
</protein>
<dbReference type="EMBL" id="CP097503">
    <property type="protein sequence ID" value="URD80964.1"/>
    <property type="molecule type" value="Genomic_DNA"/>
</dbReference>
<dbReference type="AlphaFoldDB" id="A0A9E7ENT3"/>
<name>A0A9E7ENT3_9LILI</name>
<evidence type="ECO:0000313" key="1">
    <source>
        <dbReference type="EMBL" id="URD80964.1"/>
    </source>
</evidence>
<evidence type="ECO:0000313" key="2">
    <source>
        <dbReference type="Proteomes" id="UP001055439"/>
    </source>
</evidence>
<dbReference type="Proteomes" id="UP001055439">
    <property type="component" value="Chromosome 10"/>
</dbReference>
<gene>
    <name evidence="1" type="ORF">MUK42_06748</name>
</gene>
<proteinExistence type="predicted"/>
<sequence length="187" mass="21856">MPGAALQEPLRLELQRLLPHPLIPSHLRHHKVHRRALRYVVPRERHVLRHRVRQHKVRRRVPPQPLHHHRLQIRHPVEILLPDLLGFAPRDGRDLLPQPLLHLLVPHQLRHDPLKGGRGRVRARGHELRAQADQLVVGELPPSFLRDLDIQERVHVGVDEPLVVVLLRHLMLSASAYQWEKPILLPL</sequence>
<accession>A0A9E7ENT3</accession>
<organism evidence="1 2">
    <name type="scientific">Musa troglodytarum</name>
    <name type="common">fe'i banana</name>
    <dbReference type="NCBI Taxonomy" id="320322"/>
    <lineage>
        <taxon>Eukaryota</taxon>
        <taxon>Viridiplantae</taxon>
        <taxon>Streptophyta</taxon>
        <taxon>Embryophyta</taxon>
        <taxon>Tracheophyta</taxon>
        <taxon>Spermatophyta</taxon>
        <taxon>Magnoliopsida</taxon>
        <taxon>Liliopsida</taxon>
        <taxon>Zingiberales</taxon>
        <taxon>Musaceae</taxon>
        <taxon>Musa</taxon>
    </lineage>
</organism>
<keyword evidence="2" id="KW-1185">Reference proteome</keyword>
<reference evidence="1" key="1">
    <citation type="submission" date="2022-05" db="EMBL/GenBank/DDBJ databases">
        <title>The Musa troglodytarum L. genome provides insights into the mechanism of non-climacteric behaviour and enrichment of carotenoids.</title>
        <authorList>
            <person name="Wang J."/>
        </authorList>
    </citation>
    <scope>NUCLEOTIDE SEQUENCE</scope>
    <source>
        <tissue evidence="1">Leaf</tissue>
    </source>
</reference>